<dbReference type="InterPro" id="IPR032856">
    <property type="entry name" value="GDE_N_bis"/>
</dbReference>
<keyword evidence="4" id="KW-1185">Reference proteome</keyword>
<name>A0A420XMY8_9ACTN</name>
<dbReference type="Gene3D" id="1.50.10.10">
    <property type="match status" value="1"/>
</dbReference>
<evidence type="ECO:0000259" key="2">
    <source>
        <dbReference type="Pfam" id="PF22422"/>
    </source>
</evidence>
<reference evidence="3 4" key="1">
    <citation type="submission" date="2018-10" db="EMBL/GenBank/DDBJ databases">
        <title>Genomic Encyclopedia of Archaeal and Bacterial Type Strains, Phase II (KMG-II): from individual species to whole genera.</title>
        <authorList>
            <person name="Goeker M."/>
        </authorList>
    </citation>
    <scope>NUCLEOTIDE SEQUENCE [LARGE SCALE GENOMIC DNA]</scope>
    <source>
        <strain evidence="3 4">RP-AC37</strain>
    </source>
</reference>
<gene>
    <name evidence="3" type="ORF">CLV35_2891</name>
</gene>
<comment type="caution">
    <text evidence="3">The sequence shown here is derived from an EMBL/GenBank/DDBJ whole genome shotgun (WGS) entry which is preliminary data.</text>
</comment>
<accession>A0A420XMY8</accession>
<proteinExistence type="predicted"/>
<dbReference type="Proteomes" id="UP000281955">
    <property type="component" value="Unassembled WGS sequence"/>
</dbReference>
<organism evidence="3 4">
    <name type="scientific">Motilibacter peucedani</name>
    <dbReference type="NCBI Taxonomy" id="598650"/>
    <lineage>
        <taxon>Bacteria</taxon>
        <taxon>Bacillati</taxon>
        <taxon>Actinomycetota</taxon>
        <taxon>Actinomycetes</taxon>
        <taxon>Motilibacterales</taxon>
        <taxon>Motilibacteraceae</taxon>
        <taxon>Motilibacter</taxon>
    </lineage>
</organism>
<dbReference type="AlphaFoldDB" id="A0A420XMY8"/>
<dbReference type="InParanoid" id="A0A420XMY8"/>
<protein>
    <submittedName>
        <fullName evidence="3">Glycogen debranching enzyme-like protein</fullName>
    </submittedName>
</protein>
<dbReference type="InterPro" id="IPR008928">
    <property type="entry name" value="6-hairpin_glycosidase_sf"/>
</dbReference>
<feature type="domain" description="Mannosylglycerate hydrolase MGH1-like glycoside hydrolase" evidence="2">
    <location>
        <begin position="346"/>
        <end position="576"/>
    </location>
</feature>
<dbReference type="Pfam" id="PF22422">
    <property type="entry name" value="MGH1-like_GH"/>
    <property type="match status" value="1"/>
</dbReference>
<feature type="domain" description="Putative glycogen debranching enzyme N-terminal" evidence="1">
    <location>
        <begin position="18"/>
        <end position="195"/>
    </location>
</feature>
<dbReference type="EMBL" id="RBWV01000013">
    <property type="protein sequence ID" value="RKS72643.1"/>
    <property type="molecule type" value="Genomic_DNA"/>
</dbReference>
<evidence type="ECO:0000259" key="1">
    <source>
        <dbReference type="Pfam" id="PF14742"/>
    </source>
</evidence>
<evidence type="ECO:0000313" key="3">
    <source>
        <dbReference type="EMBL" id="RKS72643.1"/>
    </source>
</evidence>
<dbReference type="InterPro" id="IPR012341">
    <property type="entry name" value="6hp_glycosidase-like_sf"/>
</dbReference>
<dbReference type="GO" id="GO:0005975">
    <property type="term" value="P:carbohydrate metabolic process"/>
    <property type="evidence" value="ECO:0007669"/>
    <property type="project" value="InterPro"/>
</dbReference>
<dbReference type="RefSeq" id="WP_231121828.1">
    <property type="nucleotide sequence ID" value="NZ_RBWV01000013.1"/>
</dbReference>
<dbReference type="SUPFAM" id="SSF48208">
    <property type="entry name" value="Six-hairpin glycosidases"/>
    <property type="match status" value="1"/>
</dbReference>
<dbReference type="Pfam" id="PF14742">
    <property type="entry name" value="GDE_N_bis"/>
    <property type="match status" value="1"/>
</dbReference>
<evidence type="ECO:0000313" key="4">
    <source>
        <dbReference type="Proteomes" id="UP000281955"/>
    </source>
</evidence>
<sequence length="684" mass="71604">MDVARQPLLHDLVATLRAPSAALSAPSGQVLPGGVQGVFAGDVRVVSRAEVRVGGEPPEPVAGGPLGADHALFVGLTRALGDPGPDPTVRLERERHAVVDGSDEELRLVSTAAAPVATSLSVAVEVDLAAMEVVKSGGTAAPLAPSTGASGLEWSDGTTVVRVSAPGADVRVEGTTAYLTWELSVGPRASTAVRWQVRALTADAPVVSAPAAPTWSTPEVTADDRRLRAFVARALDDLDALRMAPADSPDDVFLAAGAPWFFTLFGRDGIWAARMLLPLGTRLAGGTLRALAARQGTTVDPRTAEAPGKIPHELRRVATVHDAERMQLPPLYFGTVDATPLWVCLLHDAWRWGLPEDEVRALLPAMERALEWMPAHGDPDGDGFLEYVDETGSGLANQGWKDSGDSIRFADGTRAAGPVALCEAQAYACEAALSGAALLDAFGRPGAERWRSYAADMAARFRERFWTSDGQGRFPALALDGDGRLVDSVTSNLGHLLGTGLLDEEETALVADRLVGTDMSSGSGLRTMSTRMGGYSPLSYHCGSVWPHDTAIAVAGLARAGLSTTAEPLMAGLLAAAVDFDDRMPELFAGLPRDEVPRTVPYPAACRPQAWSAAAAVVLLTSALGLEAHVPEGYVSVRPARPAPFGALHVSGLRAGGAELRVEVDREGSVVVAQADGLEVRTTC</sequence>
<dbReference type="InterPro" id="IPR054491">
    <property type="entry name" value="MGH1-like_GH"/>
</dbReference>